<gene>
    <name evidence="1" type="ORF">METZ01_LOCUS459618</name>
</gene>
<feature type="non-terminal residue" evidence="1">
    <location>
        <position position="1"/>
    </location>
</feature>
<sequence length="32" mass="3611">SGFSFLQQGFDSPTGYDLLVGKTIISFKSKRW</sequence>
<organism evidence="1">
    <name type="scientific">marine metagenome</name>
    <dbReference type="NCBI Taxonomy" id="408172"/>
    <lineage>
        <taxon>unclassified sequences</taxon>
        <taxon>metagenomes</taxon>
        <taxon>ecological metagenomes</taxon>
    </lineage>
</organism>
<dbReference type="EMBL" id="UINC01191897">
    <property type="protein sequence ID" value="SVE06764.1"/>
    <property type="molecule type" value="Genomic_DNA"/>
</dbReference>
<protein>
    <submittedName>
        <fullName evidence="1">Uncharacterized protein</fullName>
    </submittedName>
</protein>
<dbReference type="AlphaFoldDB" id="A0A383AGG7"/>
<name>A0A383AGG7_9ZZZZ</name>
<evidence type="ECO:0000313" key="1">
    <source>
        <dbReference type="EMBL" id="SVE06764.1"/>
    </source>
</evidence>
<accession>A0A383AGG7</accession>
<reference evidence="1" key="1">
    <citation type="submission" date="2018-05" db="EMBL/GenBank/DDBJ databases">
        <authorList>
            <person name="Lanie J.A."/>
            <person name="Ng W.-L."/>
            <person name="Kazmierczak K.M."/>
            <person name="Andrzejewski T.M."/>
            <person name="Davidsen T.M."/>
            <person name="Wayne K.J."/>
            <person name="Tettelin H."/>
            <person name="Glass J.I."/>
            <person name="Rusch D."/>
            <person name="Podicherti R."/>
            <person name="Tsui H.-C.T."/>
            <person name="Winkler M.E."/>
        </authorList>
    </citation>
    <scope>NUCLEOTIDE SEQUENCE</scope>
</reference>
<proteinExistence type="predicted"/>